<name>A0A7R8UZX6_HERIL</name>
<evidence type="ECO:0000313" key="2">
    <source>
        <dbReference type="EMBL" id="CAD7089561.1"/>
    </source>
</evidence>
<dbReference type="InParanoid" id="A0A7R8UZX6"/>
<proteinExistence type="predicted"/>
<accession>A0A7R8UZX6</accession>
<dbReference type="OrthoDB" id="10256829at2759"/>
<sequence>MAKLSYAVVLLVLSVLSVPTIRGQQNAQFRVPSSLVECYRNYNYLYAYNRVPSTIGNLISMIQKVENDPNYSQDMRQIAIGLIQVFRQDGVERAPNVMATDTVLPYGPTGFQFPKFRVLISKLIPGNGYQFPNSSLSALERCSLHFMLSNTIDRRVRNDESTVCNQLSQYSAAMRVPRAASDNGKSAASQAASQYDNNFLADVELLENLKGDKSPSGGLQFSAGGYYPNGNGNGYGTGNGYGNGNGYGSGTNTGSGSSGFGTGYGYGTGQGGQGISQCPIEGGVMWTPWGSVSAGTVIAGIAAGLQPQTIQVGTLLQTFKRANTGRWTGKPLQQQQQINLNVDNRWAATLAGELSEVALLQGPMLTAGGQISLGASGAWNSTALPRYYFLSQNTRLEMTDPEIRGGLDGLILASNITNWKNEYSSMKLSQLLDMYYSTRGVFGRGVRACDRRGQFASVAPLQTMIAQTTAFSNVLDQEMQLRVTLDSAAISTFSTNAANALAGYVPQYLNDVSCYSSNLVPNEQVTWNTASDLYIFVDTTWQFQEINPIIMYFLQNMNVSPYASRMTVMNAMNGAPIVPTSQYITDAYVYWNWTTHQQQPRGLNLANVLMTIGNITQNLQRAAQSNATSGGRSLVALVASQASGTQMGPNINQASASYTYQQLQYLRTNAPDLKILFLSAAGTVTTFSNYAQSAKDVVGASTAGNVVSQTIPLILRVRDIPMALINYRCGPFWTTDQYGNAQMYQYVAPGSINFYRLLANYFFGGGSDRYISIQGPAAGTITVCSSRYIEHPTTNATYGFKQRNFPGDSTSHFELTNPSRIVHNETTLPISLAFVLDDLNGPRFANAAIRLLVTGEDFLGTPGLSMDICGSNASVKKF</sequence>
<protein>
    <submittedName>
        <fullName evidence="2">Uncharacterized protein</fullName>
    </submittedName>
</protein>
<evidence type="ECO:0000313" key="3">
    <source>
        <dbReference type="Proteomes" id="UP000594454"/>
    </source>
</evidence>
<gene>
    <name evidence="2" type="ORF">HERILL_LOCUS12102</name>
</gene>
<dbReference type="FunCoup" id="A0A7R8UZX6">
    <property type="interactions" value="10"/>
</dbReference>
<keyword evidence="1" id="KW-0732">Signal</keyword>
<evidence type="ECO:0000256" key="1">
    <source>
        <dbReference type="SAM" id="SignalP"/>
    </source>
</evidence>
<dbReference type="EMBL" id="LR899012">
    <property type="protein sequence ID" value="CAD7089561.1"/>
    <property type="molecule type" value="Genomic_DNA"/>
</dbReference>
<feature type="chain" id="PRO_5031218215" evidence="1">
    <location>
        <begin position="24"/>
        <end position="878"/>
    </location>
</feature>
<feature type="signal peptide" evidence="1">
    <location>
        <begin position="1"/>
        <end position="23"/>
    </location>
</feature>
<reference evidence="2 3" key="1">
    <citation type="submission" date="2020-11" db="EMBL/GenBank/DDBJ databases">
        <authorList>
            <person name="Wallbank WR R."/>
            <person name="Pardo Diaz C."/>
            <person name="Kozak K."/>
            <person name="Martin S."/>
            <person name="Jiggins C."/>
            <person name="Moest M."/>
            <person name="Warren A I."/>
            <person name="Generalovic N T."/>
            <person name="Byers J.R.P. K."/>
            <person name="Montejo-Kovacevich G."/>
            <person name="Yen C E."/>
        </authorList>
    </citation>
    <scope>NUCLEOTIDE SEQUENCE [LARGE SCALE GENOMIC DNA]</scope>
</reference>
<dbReference type="AlphaFoldDB" id="A0A7R8UZX6"/>
<organism evidence="2 3">
    <name type="scientific">Hermetia illucens</name>
    <name type="common">Black soldier fly</name>
    <dbReference type="NCBI Taxonomy" id="343691"/>
    <lineage>
        <taxon>Eukaryota</taxon>
        <taxon>Metazoa</taxon>
        <taxon>Ecdysozoa</taxon>
        <taxon>Arthropoda</taxon>
        <taxon>Hexapoda</taxon>
        <taxon>Insecta</taxon>
        <taxon>Pterygota</taxon>
        <taxon>Neoptera</taxon>
        <taxon>Endopterygota</taxon>
        <taxon>Diptera</taxon>
        <taxon>Brachycera</taxon>
        <taxon>Stratiomyomorpha</taxon>
        <taxon>Stratiomyidae</taxon>
        <taxon>Hermetiinae</taxon>
        <taxon>Hermetia</taxon>
    </lineage>
</organism>
<dbReference type="Proteomes" id="UP000594454">
    <property type="component" value="Chromosome 4"/>
</dbReference>
<keyword evidence="3" id="KW-1185">Reference proteome</keyword>